<dbReference type="AlphaFoldDB" id="A0AAN1WKS6"/>
<evidence type="ECO:0000313" key="1">
    <source>
        <dbReference type="EMBL" id="BCD99395.1"/>
    </source>
</evidence>
<keyword evidence="2" id="KW-1185">Reference proteome</keyword>
<sequence length="180" mass="21495">MKYFFFLASIYLSWNTYASCETDAYINLLTLQNKIFSETLEDIENISPASFEQALPHIYYNIRSNNLHIHMTKVLRDMSHQDLNFGKTVGAFSITEYRSAKGEWKPHPEFVNDTYYRITSEYLREYTKFNIGCYKDSSPYRNCKYFLDGKKILDKEIVKHKELNKLIKKWQTKYDEICPK</sequence>
<proteinExistence type="predicted"/>
<reference evidence="1 2" key="1">
    <citation type="journal article" date="2022" name="IScience">
        <title>An ultrasensitive nanofiber-based assay for enzymatic hydrolysis and deep-sea microbial degradation of cellulose.</title>
        <authorList>
            <person name="Tsudome M."/>
            <person name="Tachioka M."/>
            <person name="Miyazaki M."/>
            <person name="Uchimura K."/>
            <person name="Tsuda M."/>
            <person name="Takaki Y."/>
            <person name="Deguchi S."/>
        </authorList>
    </citation>
    <scope>NUCLEOTIDE SEQUENCE [LARGE SCALE GENOMIC DNA]</scope>
    <source>
        <strain evidence="1 2">GE09</strain>
    </source>
</reference>
<dbReference type="EMBL" id="AP023086">
    <property type="protein sequence ID" value="BCD99395.1"/>
    <property type="molecule type" value="Genomic_DNA"/>
</dbReference>
<gene>
    <name evidence="1" type="ORF">MARGE09_P3597</name>
</gene>
<accession>A0AAN1WKS6</accession>
<protein>
    <submittedName>
        <fullName evidence="1">Uncharacterized protein</fullName>
    </submittedName>
</protein>
<evidence type="ECO:0000313" key="2">
    <source>
        <dbReference type="Proteomes" id="UP001320119"/>
    </source>
</evidence>
<dbReference type="Proteomes" id="UP001320119">
    <property type="component" value="Chromosome"/>
</dbReference>
<dbReference type="KEGG" id="marq:MARGE09_P3597"/>
<organism evidence="1 2">
    <name type="scientific">Marinagarivorans cellulosilyticus</name>
    <dbReference type="NCBI Taxonomy" id="2721545"/>
    <lineage>
        <taxon>Bacteria</taxon>
        <taxon>Pseudomonadati</taxon>
        <taxon>Pseudomonadota</taxon>
        <taxon>Gammaproteobacteria</taxon>
        <taxon>Cellvibrionales</taxon>
        <taxon>Cellvibrionaceae</taxon>
        <taxon>Marinagarivorans</taxon>
    </lineage>
</organism>
<name>A0AAN1WKS6_9GAMM</name>